<evidence type="ECO:0000313" key="1">
    <source>
        <dbReference type="EMBL" id="OGY58400.1"/>
    </source>
</evidence>
<name>A0A1G1Z3D5_9BACT</name>
<accession>A0A1G1Z3D5</accession>
<proteinExistence type="predicted"/>
<comment type="caution">
    <text evidence="1">The sequence shown here is derived from an EMBL/GenBank/DDBJ whole genome shotgun (WGS) entry which is preliminary data.</text>
</comment>
<gene>
    <name evidence="1" type="ORF">A3F24_02020</name>
</gene>
<reference evidence="1 2" key="1">
    <citation type="journal article" date="2016" name="Nat. Commun.">
        <title>Thousands of microbial genomes shed light on interconnected biogeochemical processes in an aquifer system.</title>
        <authorList>
            <person name="Anantharaman K."/>
            <person name="Brown C.T."/>
            <person name="Hug L.A."/>
            <person name="Sharon I."/>
            <person name="Castelle C.J."/>
            <person name="Probst A.J."/>
            <person name="Thomas B.C."/>
            <person name="Singh A."/>
            <person name="Wilkins M.J."/>
            <person name="Karaoz U."/>
            <person name="Brodie E.L."/>
            <person name="Williams K.H."/>
            <person name="Hubbard S.S."/>
            <person name="Banfield J.F."/>
        </authorList>
    </citation>
    <scope>NUCLEOTIDE SEQUENCE [LARGE SCALE GENOMIC DNA]</scope>
</reference>
<dbReference type="Proteomes" id="UP000178515">
    <property type="component" value="Unassembled WGS sequence"/>
</dbReference>
<sequence>MNYPISHSHSNDTETETSFDIETIELRRIIENVSVELAVQKDILGYCCMELMGIAKPLQQAIPLIDIGVPEAIDDYVYDLGEKFYEIFARRELEKDVEAAYVVIKLNFEVPMLRQTPQGIRIRRFGSRDVMVAAYQTIQPPVRKDIFIMTPSASENTIQTTAYFTLHLLQEFLHGYVSY</sequence>
<protein>
    <submittedName>
        <fullName evidence="1">Uncharacterized protein</fullName>
    </submittedName>
</protein>
<dbReference type="STRING" id="1797689.A3F24_02020"/>
<dbReference type="AlphaFoldDB" id="A0A1G1Z3D5"/>
<evidence type="ECO:0000313" key="2">
    <source>
        <dbReference type="Proteomes" id="UP000178515"/>
    </source>
</evidence>
<dbReference type="EMBL" id="MHIX01000045">
    <property type="protein sequence ID" value="OGY58400.1"/>
    <property type="molecule type" value="Genomic_DNA"/>
</dbReference>
<organism evidence="1 2">
    <name type="scientific">Candidatus Colwellbacteria bacterium RIFCSPHIGHO2_12_FULL_44_17</name>
    <dbReference type="NCBI Taxonomy" id="1797689"/>
    <lineage>
        <taxon>Bacteria</taxon>
        <taxon>Candidatus Colwelliibacteriota</taxon>
    </lineage>
</organism>